<gene>
    <name evidence="1" type="ORF">DSO57_1016205</name>
</gene>
<name>A0ACC2UQ99_9FUNG</name>
<protein>
    <submittedName>
        <fullName evidence="1">Uncharacterized protein</fullName>
    </submittedName>
</protein>
<reference evidence="1" key="1">
    <citation type="submission" date="2022-04" db="EMBL/GenBank/DDBJ databases">
        <title>Genome of the entomopathogenic fungus Entomophthora muscae.</title>
        <authorList>
            <person name="Elya C."/>
            <person name="Lovett B.R."/>
            <person name="Lee E."/>
            <person name="Macias A.M."/>
            <person name="Hajek A.E."/>
            <person name="De Bivort B.L."/>
            <person name="Kasson M.T."/>
            <person name="De Fine Licht H.H."/>
            <person name="Stajich J.E."/>
        </authorList>
    </citation>
    <scope>NUCLEOTIDE SEQUENCE</scope>
    <source>
        <strain evidence="1">Berkeley</strain>
    </source>
</reference>
<evidence type="ECO:0000313" key="2">
    <source>
        <dbReference type="Proteomes" id="UP001165960"/>
    </source>
</evidence>
<evidence type="ECO:0000313" key="1">
    <source>
        <dbReference type="EMBL" id="KAJ9089107.1"/>
    </source>
</evidence>
<organism evidence="1 2">
    <name type="scientific">Entomophthora muscae</name>
    <dbReference type="NCBI Taxonomy" id="34485"/>
    <lineage>
        <taxon>Eukaryota</taxon>
        <taxon>Fungi</taxon>
        <taxon>Fungi incertae sedis</taxon>
        <taxon>Zoopagomycota</taxon>
        <taxon>Entomophthoromycotina</taxon>
        <taxon>Entomophthoromycetes</taxon>
        <taxon>Entomophthorales</taxon>
        <taxon>Entomophthoraceae</taxon>
        <taxon>Entomophthora</taxon>
    </lineage>
</organism>
<proteinExistence type="predicted"/>
<dbReference type="EMBL" id="QTSX02000065">
    <property type="protein sequence ID" value="KAJ9089107.1"/>
    <property type="molecule type" value="Genomic_DNA"/>
</dbReference>
<comment type="caution">
    <text evidence="1">The sequence shown here is derived from an EMBL/GenBank/DDBJ whole genome shotgun (WGS) entry which is preliminary data.</text>
</comment>
<sequence length="119" mass="13164">MAHKGVDTGGEKKSKGQKVEAVVPYTVTLKTSPKATIPDEWEDHWEGEADAPSISGEGTKQKAWQEVQQGSLMMRMRANVMSEIEASLSKSQKKQLMMCLQLFAMLLDSYGIDDKCAQV</sequence>
<dbReference type="Proteomes" id="UP001165960">
    <property type="component" value="Unassembled WGS sequence"/>
</dbReference>
<accession>A0ACC2UQ99</accession>
<keyword evidence="2" id="KW-1185">Reference proteome</keyword>